<feature type="transmembrane region" description="Helical" evidence="3">
    <location>
        <begin position="41"/>
        <end position="62"/>
    </location>
</feature>
<dbReference type="InParanoid" id="A0A3Q3KL77"/>
<comment type="subcellular location">
    <subcellularLocation>
        <location evidence="1">Cell membrane</location>
        <topology evidence="1">Single-pass type II membrane protein</topology>
    </subcellularLocation>
</comment>
<keyword evidence="3" id="KW-0812">Transmembrane</keyword>
<keyword evidence="3" id="KW-0472">Membrane</keyword>
<evidence type="ECO:0000259" key="4">
    <source>
        <dbReference type="PROSITE" id="PS50041"/>
    </source>
</evidence>
<name>A0A3Q3KL77_9TELE</name>
<evidence type="ECO:0000256" key="2">
    <source>
        <dbReference type="SAM" id="MobiDB-lite"/>
    </source>
</evidence>
<dbReference type="InterPro" id="IPR016187">
    <property type="entry name" value="CTDL_fold"/>
</dbReference>
<evidence type="ECO:0000256" key="3">
    <source>
        <dbReference type="SAM" id="Phobius"/>
    </source>
</evidence>
<dbReference type="InterPro" id="IPR001304">
    <property type="entry name" value="C-type_lectin-like"/>
</dbReference>
<proteinExistence type="predicted"/>
<dbReference type="PANTHER" id="PTHR45710:SF28">
    <property type="entry name" value="C-TYPE LECTIN DOMAIN FAMILY 4 MEMBER C ISOFORM 1"/>
    <property type="match status" value="1"/>
</dbReference>
<organism evidence="5 6">
    <name type="scientific">Mastacembelus armatus</name>
    <name type="common">zig-zag eel</name>
    <dbReference type="NCBI Taxonomy" id="205130"/>
    <lineage>
        <taxon>Eukaryota</taxon>
        <taxon>Metazoa</taxon>
        <taxon>Chordata</taxon>
        <taxon>Craniata</taxon>
        <taxon>Vertebrata</taxon>
        <taxon>Euteleostomi</taxon>
        <taxon>Actinopterygii</taxon>
        <taxon>Neopterygii</taxon>
        <taxon>Teleostei</taxon>
        <taxon>Neoteleostei</taxon>
        <taxon>Acanthomorphata</taxon>
        <taxon>Anabantaria</taxon>
        <taxon>Synbranchiformes</taxon>
        <taxon>Mastacembelidae</taxon>
        <taxon>Mastacembelus</taxon>
    </lineage>
</organism>
<evidence type="ECO:0000256" key="1">
    <source>
        <dbReference type="ARBA" id="ARBA00004401"/>
    </source>
</evidence>
<dbReference type="SMART" id="SM00034">
    <property type="entry name" value="CLECT"/>
    <property type="match status" value="1"/>
</dbReference>
<reference evidence="5" key="2">
    <citation type="submission" date="2025-09" db="UniProtKB">
        <authorList>
            <consortium name="Ensembl"/>
        </authorList>
    </citation>
    <scope>IDENTIFICATION</scope>
</reference>
<dbReference type="Gene3D" id="3.10.100.10">
    <property type="entry name" value="Mannose-Binding Protein A, subunit A"/>
    <property type="match status" value="1"/>
</dbReference>
<feature type="region of interest" description="Disordered" evidence="2">
    <location>
        <begin position="1"/>
        <end position="30"/>
    </location>
</feature>
<dbReference type="PROSITE" id="PS50041">
    <property type="entry name" value="C_TYPE_LECTIN_2"/>
    <property type="match status" value="1"/>
</dbReference>
<sequence>MEMQEITTEKERNQEDEGASTPAPEVKTEVELEGEKGRSKLFLSLMVICVVLISLTSCLMSSSSGKQAEGNVRLYRVGCFFLTLLCLILLLVVIVLGVKLQTGFTVCPDRLKTATAAPGRHIPSITPACSYEQCQAHFDNIQPRHFGCRQCADGWLTFGRSCFYLSTFRLSWEESQKNCSSRGGSLAVITSQKVQNFLTKMGKVKYWIGLRNKGASWTWVNNTALQESFWAEELSPGDCGILCGKSPPEKNWITASCESYSYFICQLYF</sequence>
<protein>
    <submittedName>
        <fullName evidence="5">Si:dkey-26c10.5</fullName>
    </submittedName>
</protein>
<dbReference type="GO" id="GO:0005886">
    <property type="term" value="C:plasma membrane"/>
    <property type="evidence" value="ECO:0007669"/>
    <property type="project" value="UniProtKB-SubCell"/>
</dbReference>
<keyword evidence="3" id="KW-1133">Transmembrane helix</keyword>
<dbReference type="InterPro" id="IPR016186">
    <property type="entry name" value="C-type_lectin-like/link_sf"/>
</dbReference>
<dbReference type="GeneTree" id="ENSGT00940000166507"/>
<reference evidence="5" key="1">
    <citation type="submission" date="2025-08" db="UniProtKB">
        <authorList>
            <consortium name="Ensembl"/>
        </authorList>
    </citation>
    <scope>IDENTIFICATION</scope>
</reference>
<dbReference type="Proteomes" id="UP000261640">
    <property type="component" value="Unplaced"/>
</dbReference>
<dbReference type="Ensembl" id="ENSMAMT00000001656.2">
    <property type="protein sequence ID" value="ENSMAMP00000001623.2"/>
    <property type="gene ID" value="ENSMAMG00000001155.2"/>
</dbReference>
<evidence type="ECO:0000313" key="5">
    <source>
        <dbReference type="Ensembl" id="ENSMAMP00000001623.2"/>
    </source>
</evidence>
<dbReference type="SUPFAM" id="SSF56436">
    <property type="entry name" value="C-type lectin-like"/>
    <property type="match status" value="1"/>
</dbReference>
<keyword evidence="6" id="KW-1185">Reference proteome</keyword>
<dbReference type="FunCoup" id="A0A3Q3KL77">
    <property type="interactions" value="2"/>
</dbReference>
<accession>A0A3Q3KL77</accession>
<feature type="domain" description="C-type lectin" evidence="4">
    <location>
        <begin position="158"/>
        <end position="266"/>
    </location>
</feature>
<feature type="transmembrane region" description="Helical" evidence="3">
    <location>
        <begin position="74"/>
        <end position="98"/>
    </location>
</feature>
<dbReference type="Pfam" id="PF00059">
    <property type="entry name" value="Lectin_C"/>
    <property type="match status" value="1"/>
</dbReference>
<dbReference type="PANTHER" id="PTHR45710">
    <property type="entry name" value="C-TYPE LECTIN DOMAIN-CONTAINING PROTEIN 180"/>
    <property type="match status" value="1"/>
</dbReference>
<dbReference type="InterPro" id="IPR050828">
    <property type="entry name" value="C-type_lectin/matrix_domain"/>
</dbReference>
<dbReference type="AlphaFoldDB" id="A0A3Q3KL77"/>
<evidence type="ECO:0000313" key="6">
    <source>
        <dbReference type="Proteomes" id="UP000261640"/>
    </source>
</evidence>